<dbReference type="Pfam" id="PF02902">
    <property type="entry name" value="Peptidase_C48"/>
    <property type="match status" value="1"/>
</dbReference>
<comment type="similarity">
    <text evidence="1">Belongs to the peptidase C48 family.</text>
</comment>
<comment type="caution">
    <text evidence="6">The sequence shown here is derived from an EMBL/GenBank/DDBJ whole genome shotgun (WGS) entry which is preliminary data.</text>
</comment>
<name>A0AAD9SGC1_PHOAM</name>
<dbReference type="GO" id="GO:0019783">
    <property type="term" value="F:ubiquitin-like protein peptidase activity"/>
    <property type="evidence" value="ECO:0007669"/>
    <property type="project" value="UniProtKB-ARBA"/>
</dbReference>
<evidence type="ECO:0000313" key="7">
    <source>
        <dbReference type="Proteomes" id="UP001265746"/>
    </source>
</evidence>
<feature type="region of interest" description="Disordered" evidence="4">
    <location>
        <begin position="1"/>
        <end position="26"/>
    </location>
</feature>
<dbReference type="Gene3D" id="3.40.395.10">
    <property type="entry name" value="Adenoviral Proteinase, Chain A"/>
    <property type="match status" value="1"/>
</dbReference>
<keyword evidence="7" id="KW-1185">Reference proteome</keyword>
<dbReference type="SUPFAM" id="SSF54001">
    <property type="entry name" value="Cysteine proteinases"/>
    <property type="match status" value="1"/>
</dbReference>
<keyword evidence="2" id="KW-0645">Protease</keyword>
<accession>A0AAD9SGC1</accession>
<sequence length="414" mass="47136">MESQAQQQDVQLQRPEGLEAPSGRRFDHTHRVNHESLNSLKPGGWLDDGVINTFFSSLCLARPGRYFAFDSTALESLRLLVFDQDPTLEEIDNYYQPYMTRAATVTGSRGLLFMPFCVKGNHWILVVLDFKQHIILVYDSMASRDKRPGEMSRWACLAQPIQIAQKFAEVFGDQSGWTLRLIYIPIEPTVTECGVFICLMALHHTDGYQLELEWHVRFFPDGSDNQFCALSDTYWLAGRKIIFETCRRYSTPGSDDSLRRLDSIEAAINQGLRKALQDPPEEEIPHGLTAYRIGQSYNMYRIKEALTEVIKAIEELGSEEYLGRDVTILRWACQPFLSSQGEVYREEIVNRAKKYAWHDPEAARNFKEDLKRALSGLVALESHAQSAHDVEDAQSEAETEPKASTSSQNTPRAS</sequence>
<gene>
    <name evidence="6" type="ORF">N8I77_005763</name>
</gene>
<feature type="region of interest" description="Disordered" evidence="4">
    <location>
        <begin position="384"/>
        <end position="414"/>
    </location>
</feature>
<dbReference type="AlphaFoldDB" id="A0AAD9SGC1"/>
<reference evidence="6" key="1">
    <citation type="submission" date="2023-06" db="EMBL/GenBank/DDBJ databases">
        <authorList>
            <person name="Noh H."/>
        </authorList>
    </citation>
    <scope>NUCLEOTIDE SEQUENCE</scope>
    <source>
        <strain evidence="6">DUCC20226</strain>
    </source>
</reference>
<dbReference type="GO" id="GO:0006508">
    <property type="term" value="P:proteolysis"/>
    <property type="evidence" value="ECO:0007669"/>
    <property type="project" value="UniProtKB-KW"/>
</dbReference>
<dbReference type="GO" id="GO:0008234">
    <property type="term" value="F:cysteine-type peptidase activity"/>
    <property type="evidence" value="ECO:0007669"/>
    <property type="project" value="InterPro"/>
</dbReference>
<keyword evidence="3" id="KW-0378">Hydrolase</keyword>
<organism evidence="6 7">
    <name type="scientific">Phomopsis amygdali</name>
    <name type="common">Fusicoccum amygdali</name>
    <dbReference type="NCBI Taxonomy" id="1214568"/>
    <lineage>
        <taxon>Eukaryota</taxon>
        <taxon>Fungi</taxon>
        <taxon>Dikarya</taxon>
        <taxon>Ascomycota</taxon>
        <taxon>Pezizomycotina</taxon>
        <taxon>Sordariomycetes</taxon>
        <taxon>Sordariomycetidae</taxon>
        <taxon>Diaporthales</taxon>
        <taxon>Diaporthaceae</taxon>
        <taxon>Diaporthe</taxon>
    </lineage>
</organism>
<evidence type="ECO:0000256" key="4">
    <source>
        <dbReference type="SAM" id="MobiDB-lite"/>
    </source>
</evidence>
<evidence type="ECO:0000256" key="3">
    <source>
        <dbReference type="ARBA" id="ARBA00022801"/>
    </source>
</evidence>
<dbReference type="PROSITE" id="PS50600">
    <property type="entry name" value="ULP_PROTEASE"/>
    <property type="match status" value="1"/>
</dbReference>
<evidence type="ECO:0000256" key="2">
    <source>
        <dbReference type="ARBA" id="ARBA00022670"/>
    </source>
</evidence>
<evidence type="ECO:0000256" key="1">
    <source>
        <dbReference type="ARBA" id="ARBA00005234"/>
    </source>
</evidence>
<feature type="compositionally biased region" description="Polar residues" evidence="4">
    <location>
        <begin position="402"/>
        <end position="414"/>
    </location>
</feature>
<evidence type="ECO:0000259" key="5">
    <source>
        <dbReference type="PROSITE" id="PS50600"/>
    </source>
</evidence>
<dbReference type="InterPro" id="IPR003653">
    <property type="entry name" value="Peptidase_C48_C"/>
</dbReference>
<proteinExistence type="inferred from homology"/>
<evidence type="ECO:0000313" key="6">
    <source>
        <dbReference type="EMBL" id="KAK2607054.1"/>
    </source>
</evidence>
<dbReference type="Proteomes" id="UP001265746">
    <property type="component" value="Unassembled WGS sequence"/>
</dbReference>
<feature type="domain" description="Ubiquitin-like protease family profile" evidence="5">
    <location>
        <begin position="30"/>
        <end position="204"/>
    </location>
</feature>
<feature type="compositionally biased region" description="Polar residues" evidence="4">
    <location>
        <begin position="1"/>
        <end position="11"/>
    </location>
</feature>
<dbReference type="InterPro" id="IPR038765">
    <property type="entry name" value="Papain-like_cys_pep_sf"/>
</dbReference>
<protein>
    <recommendedName>
        <fullName evidence="5">Ubiquitin-like protease family profile domain-containing protein</fullName>
    </recommendedName>
</protein>
<dbReference type="EMBL" id="JAUJFL010000003">
    <property type="protein sequence ID" value="KAK2607054.1"/>
    <property type="molecule type" value="Genomic_DNA"/>
</dbReference>